<keyword evidence="4" id="KW-1185">Reference proteome</keyword>
<dbReference type="PRINTS" id="PR00038">
    <property type="entry name" value="HTHLUXR"/>
</dbReference>
<accession>A0ABN2UU86</accession>
<evidence type="ECO:0000313" key="3">
    <source>
        <dbReference type="EMBL" id="GAA2042867.1"/>
    </source>
</evidence>
<dbReference type="PANTHER" id="PTHR43214">
    <property type="entry name" value="TWO-COMPONENT RESPONSE REGULATOR"/>
    <property type="match status" value="1"/>
</dbReference>
<dbReference type="SMART" id="SM00421">
    <property type="entry name" value="HTH_LUXR"/>
    <property type="match status" value="1"/>
</dbReference>
<evidence type="ECO:0000256" key="1">
    <source>
        <dbReference type="ARBA" id="ARBA00023125"/>
    </source>
</evidence>
<dbReference type="InterPro" id="IPR016032">
    <property type="entry name" value="Sig_transdc_resp-reg_C-effctor"/>
</dbReference>
<organism evidence="3 4">
    <name type="scientific">Catenulispora yoronensis</name>
    <dbReference type="NCBI Taxonomy" id="450799"/>
    <lineage>
        <taxon>Bacteria</taxon>
        <taxon>Bacillati</taxon>
        <taxon>Actinomycetota</taxon>
        <taxon>Actinomycetes</taxon>
        <taxon>Catenulisporales</taxon>
        <taxon>Catenulisporaceae</taxon>
        <taxon>Catenulispora</taxon>
    </lineage>
</organism>
<dbReference type="Proteomes" id="UP001500751">
    <property type="component" value="Unassembled WGS sequence"/>
</dbReference>
<dbReference type="InterPro" id="IPR036388">
    <property type="entry name" value="WH-like_DNA-bd_sf"/>
</dbReference>
<dbReference type="RefSeq" id="WP_344668294.1">
    <property type="nucleotide sequence ID" value="NZ_BAAAQN010000034.1"/>
</dbReference>
<dbReference type="InterPro" id="IPR039420">
    <property type="entry name" value="WalR-like"/>
</dbReference>
<gene>
    <name evidence="3" type="ORF">GCM10009839_52280</name>
</gene>
<dbReference type="Gene3D" id="1.10.10.10">
    <property type="entry name" value="Winged helix-like DNA-binding domain superfamily/Winged helix DNA-binding domain"/>
    <property type="match status" value="1"/>
</dbReference>
<proteinExistence type="predicted"/>
<dbReference type="SUPFAM" id="SSF46894">
    <property type="entry name" value="C-terminal effector domain of the bipartite response regulators"/>
    <property type="match status" value="1"/>
</dbReference>
<feature type="domain" description="HTH luxR-type" evidence="2">
    <location>
        <begin position="15"/>
        <end position="80"/>
    </location>
</feature>
<dbReference type="Pfam" id="PF00196">
    <property type="entry name" value="GerE"/>
    <property type="match status" value="1"/>
</dbReference>
<comment type="caution">
    <text evidence="3">The sequence shown here is derived from an EMBL/GenBank/DDBJ whole genome shotgun (WGS) entry which is preliminary data.</text>
</comment>
<dbReference type="EMBL" id="BAAAQN010000034">
    <property type="protein sequence ID" value="GAA2042867.1"/>
    <property type="molecule type" value="Genomic_DNA"/>
</dbReference>
<evidence type="ECO:0000259" key="2">
    <source>
        <dbReference type="PROSITE" id="PS50043"/>
    </source>
</evidence>
<name>A0ABN2UU86_9ACTN</name>
<dbReference type="PROSITE" id="PS50043">
    <property type="entry name" value="HTH_LUXR_2"/>
    <property type="match status" value="1"/>
</dbReference>
<sequence>MTRAGQQLPLALRNSLSMLETLTDREMTVLRMLAVGMDNRAMAWHLRIREATVKRHMTTLLAKLGLTSRLQAGLVAFAVCLDGTLTWYEGAPESAPYHIGVRLTPRATPG</sequence>
<protein>
    <recommendedName>
        <fullName evidence="2">HTH luxR-type domain-containing protein</fullName>
    </recommendedName>
</protein>
<evidence type="ECO:0000313" key="4">
    <source>
        <dbReference type="Proteomes" id="UP001500751"/>
    </source>
</evidence>
<dbReference type="CDD" id="cd06170">
    <property type="entry name" value="LuxR_C_like"/>
    <property type="match status" value="1"/>
</dbReference>
<keyword evidence="1" id="KW-0238">DNA-binding</keyword>
<dbReference type="InterPro" id="IPR000792">
    <property type="entry name" value="Tscrpt_reg_LuxR_C"/>
</dbReference>
<reference evidence="3 4" key="1">
    <citation type="journal article" date="2019" name="Int. J. Syst. Evol. Microbiol.">
        <title>The Global Catalogue of Microorganisms (GCM) 10K type strain sequencing project: providing services to taxonomists for standard genome sequencing and annotation.</title>
        <authorList>
            <consortium name="The Broad Institute Genomics Platform"/>
            <consortium name="The Broad Institute Genome Sequencing Center for Infectious Disease"/>
            <person name="Wu L."/>
            <person name="Ma J."/>
        </authorList>
    </citation>
    <scope>NUCLEOTIDE SEQUENCE [LARGE SCALE GENOMIC DNA]</scope>
    <source>
        <strain evidence="3 4">JCM 16014</strain>
    </source>
</reference>